<feature type="transmembrane region" description="Helical" evidence="1">
    <location>
        <begin position="327"/>
        <end position="349"/>
    </location>
</feature>
<sequence>MFTNEKNNNHPVQKKKEGIIIIPKWQEKETVGKPTANVNCSSQNSFLKIFKGIFSLFRLIGIEVISHSKTTERENYESLKRNHSKSLKQRLIFFIQNGCKYFVYVAMCTKILVRVIMIIYEDITKCLTHIFIALLTVLFYTSVYRRRHAMSKMTDSLSQSLSKVIGYPPMVKTYAFIACFMGMQTLMIIWNTLRYLSDSYIGAIQIIVSDSSNFTLHYCNLFLGIILTLASMIPCIVFPLFSLYYILTCNFIRVLLQHVLERMDGDFASEDMDSLFIEYGDIARNMRSLDENFSMPIFLTIVFTMAGLFGGGYRIAFHDGKSKNNFFSLIIPLLFYLSVQLLIMVLASITNELENKVKCIILCLPCRNFSEDPKRIFKFKKDLNQDNCLTLWKVYVMDRSLVITSIGTLLTYGILIGTLGKNC</sequence>
<feature type="transmembrane region" description="Helical" evidence="1">
    <location>
        <begin position="173"/>
        <end position="190"/>
    </location>
</feature>
<dbReference type="OrthoDB" id="6433446at2759"/>
<keyword evidence="1" id="KW-0812">Transmembrane</keyword>
<feature type="transmembrane region" description="Helical" evidence="1">
    <location>
        <begin position="126"/>
        <end position="144"/>
    </location>
</feature>
<feature type="transmembrane region" description="Helical" evidence="1">
    <location>
        <begin position="293"/>
        <end position="315"/>
    </location>
</feature>
<evidence type="ECO:0000313" key="3">
    <source>
        <dbReference type="Proteomes" id="UP000886998"/>
    </source>
</evidence>
<feature type="transmembrane region" description="Helical" evidence="1">
    <location>
        <begin position="401"/>
        <end position="420"/>
    </location>
</feature>
<name>A0A8X6XT40_9ARAC</name>
<dbReference type="Proteomes" id="UP000886998">
    <property type="component" value="Unassembled WGS sequence"/>
</dbReference>
<gene>
    <name evidence="2" type="primary">AVEN_204420_1</name>
    <name evidence="2" type="ORF">TNIN_142861</name>
</gene>
<evidence type="ECO:0000313" key="2">
    <source>
        <dbReference type="EMBL" id="GFY58272.1"/>
    </source>
</evidence>
<organism evidence="2 3">
    <name type="scientific">Trichonephila inaurata madagascariensis</name>
    <dbReference type="NCBI Taxonomy" id="2747483"/>
    <lineage>
        <taxon>Eukaryota</taxon>
        <taxon>Metazoa</taxon>
        <taxon>Ecdysozoa</taxon>
        <taxon>Arthropoda</taxon>
        <taxon>Chelicerata</taxon>
        <taxon>Arachnida</taxon>
        <taxon>Araneae</taxon>
        <taxon>Araneomorphae</taxon>
        <taxon>Entelegynae</taxon>
        <taxon>Araneoidea</taxon>
        <taxon>Nephilidae</taxon>
        <taxon>Trichonephila</taxon>
        <taxon>Trichonephila inaurata</taxon>
    </lineage>
</organism>
<proteinExistence type="predicted"/>
<keyword evidence="1" id="KW-1133">Transmembrane helix</keyword>
<accession>A0A8X6XT40</accession>
<comment type="caution">
    <text evidence="2">The sequence shown here is derived from an EMBL/GenBank/DDBJ whole genome shotgun (WGS) entry which is preliminary data.</text>
</comment>
<evidence type="ECO:0000256" key="1">
    <source>
        <dbReference type="SAM" id="Phobius"/>
    </source>
</evidence>
<dbReference type="AlphaFoldDB" id="A0A8X6XT40"/>
<feature type="transmembrane region" description="Helical" evidence="1">
    <location>
        <begin position="221"/>
        <end position="247"/>
    </location>
</feature>
<keyword evidence="3" id="KW-1185">Reference proteome</keyword>
<feature type="transmembrane region" description="Helical" evidence="1">
    <location>
        <begin position="101"/>
        <end position="120"/>
    </location>
</feature>
<dbReference type="EMBL" id="BMAV01011978">
    <property type="protein sequence ID" value="GFY58272.1"/>
    <property type="molecule type" value="Genomic_DNA"/>
</dbReference>
<keyword evidence="1" id="KW-0472">Membrane</keyword>
<reference evidence="2" key="1">
    <citation type="submission" date="2020-08" db="EMBL/GenBank/DDBJ databases">
        <title>Multicomponent nature underlies the extraordinary mechanical properties of spider dragline silk.</title>
        <authorList>
            <person name="Kono N."/>
            <person name="Nakamura H."/>
            <person name="Mori M."/>
            <person name="Yoshida Y."/>
            <person name="Ohtoshi R."/>
            <person name="Malay A.D."/>
            <person name="Moran D.A.P."/>
            <person name="Tomita M."/>
            <person name="Numata K."/>
            <person name="Arakawa K."/>
        </authorList>
    </citation>
    <scope>NUCLEOTIDE SEQUENCE</scope>
</reference>
<protein>
    <submittedName>
        <fullName evidence="2">Uncharacterized protein</fullName>
    </submittedName>
</protein>